<dbReference type="GO" id="GO:0030431">
    <property type="term" value="P:sleep"/>
    <property type="evidence" value="ECO:0007669"/>
    <property type="project" value="InterPro"/>
</dbReference>
<evidence type="ECO:0000256" key="2">
    <source>
        <dbReference type="ARBA" id="ARBA00023180"/>
    </source>
</evidence>
<reference evidence="4" key="1">
    <citation type="journal article" date="2019" name="bioRxiv">
        <title>The Genome of the Zebra Mussel, Dreissena polymorpha: A Resource for Invasive Species Research.</title>
        <authorList>
            <person name="McCartney M.A."/>
            <person name="Auch B."/>
            <person name="Kono T."/>
            <person name="Mallez S."/>
            <person name="Zhang Y."/>
            <person name="Obille A."/>
            <person name="Becker A."/>
            <person name="Abrahante J.E."/>
            <person name="Garbe J."/>
            <person name="Badalamenti J.P."/>
            <person name="Herman A."/>
            <person name="Mangelson H."/>
            <person name="Liachko I."/>
            <person name="Sullivan S."/>
            <person name="Sone E.D."/>
            <person name="Koren S."/>
            <person name="Silverstein K.A.T."/>
            <person name="Beckman K.B."/>
            <person name="Gohl D.M."/>
        </authorList>
    </citation>
    <scope>NUCLEOTIDE SEQUENCE</scope>
    <source>
        <strain evidence="4">Duluth1</strain>
        <tissue evidence="4">Whole animal</tissue>
    </source>
</reference>
<comment type="caution">
    <text evidence="4">The sequence shown here is derived from an EMBL/GenBank/DDBJ whole genome shotgun (WGS) entry which is preliminary data.</text>
</comment>
<dbReference type="InterPro" id="IPR031424">
    <property type="entry name" value="QVR-like"/>
</dbReference>
<protein>
    <recommendedName>
        <fullName evidence="6">Protein quiver</fullName>
    </recommendedName>
</protein>
<evidence type="ECO:0000256" key="3">
    <source>
        <dbReference type="SAM" id="SignalP"/>
    </source>
</evidence>
<dbReference type="EMBL" id="JAIWYP010000007">
    <property type="protein sequence ID" value="KAH3798754.1"/>
    <property type="molecule type" value="Genomic_DNA"/>
</dbReference>
<name>A0A9D4J7A5_DREPO</name>
<dbReference type="GO" id="GO:0032222">
    <property type="term" value="P:regulation of synaptic transmission, cholinergic"/>
    <property type="evidence" value="ECO:0007669"/>
    <property type="project" value="InterPro"/>
</dbReference>
<organism evidence="4 5">
    <name type="scientific">Dreissena polymorpha</name>
    <name type="common">Zebra mussel</name>
    <name type="synonym">Mytilus polymorpha</name>
    <dbReference type="NCBI Taxonomy" id="45954"/>
    <lineage>
        <taxon>Eukaryota</taxon>
        <taxon>Metazoa</taxon>
        <taxon>Spiralia</taxon>
        <taxon>Lophotrochozoa</taxon>
        <taxon>Mollusca</taxon>
        <taxon>Bivalvia</taxon>
        <taxon>Autobranchia</taxon>
        <taxon>Heteroconchia</taxon>
        <taxon>Euheterodonta</taxon>
        <taxon>Imparidentia</taxon>
        <taxon>Neoheterodontei</taxon>
        <taxon>Myida</taxon>
        <taxon>Dreissenoidea</taxon>
        <taxon>Dreissenidae</taxon>
        <taxon>Dreissena</taxon>
    </lineage>
</organism>
<keyword evidence="1 3" id="KW-0732">Signal</keyword>
<keyword evidence="5" id="KW-1185">Reference proteome</keyword>
<evidence type="ECO:0000313" key="4">
    <source>
        <dbReference type="EMBL" id="KAH3798754.1"/>
    </source>
</evidence>
<reference evidence="4" key="2">
    <citation type="submission" date="2020-11" db="EMBL/GenBank/DDBJ databases">
        <authorList>
            <person name="McCartney M.A."/>
            <person name="Auch B."/>
            <person name="Kono T."/>
            <person name="Mallez S."/>
            <person name="Becker A."/>
            <person name="Gohl D.M."/>
            <person name="Silverstein K.A.T."/>
            <person name="Koren S."/>
            <person name="Bechman K.B."/>
            <person name="Herman A."/>
            <person name="Abrahante J.E."/>
            <person name="Garbe J."/>
        </authorList>
    </citation>
    <scope>NUCLEOTIDE SEQUENCE</scope>
    <source>
        <strain evidence="4">Duluth1</strain>
        <tissue evidence="4">Whole animal</tissue>
    </source>
</reference>
<dbReference type="PANTHER" id="PTHR33562">
    <property type="entry name" value="ATILLA, ISOFORM B-RELATED-RELATED"/>
    <property type="match status" value="1"/>
</dbReference>
<evidence type="ECO:0000256" key="1">
    <source>
        <dbReference type="ARBA" id="ARBA00022729"/>
    </source>
</evidence>
<evidence type="ECO:0008006" key="6">
    <source>
        <dbReference type="Google" id="ProtNLM"/>
    </source>
</evidence>
<sequence length="120" mass="12776">MKLFVAFVFLVCCAGVCGAIRCYECSYSDGNCADEFSSSGFTPADNCEVCSKVKGEMNGNQFVTRSCETESSSTGCTSGTYQEVDVDICICNTDLCNSAPSISARFAIVAISLVMFLKSL</sequence>
<dbReference type="Pfam" id="PF17064">
    <property type="entry name" value="QVR"/>
    <property type="match status" value="1"/>
</dbReference>
<feature type="chain" id="PRO_5039196229" description="Protein quiver" evidence="3">
    <location>
        <begin position="20"/>
        <end position="120"/>
    </location>
</feature>
<dbReference type="OrthoDB" id="6131159at2759"/>
<dbReference type="AlphaFoldDB" id="A0A9D4J7A5"/>
<feature type="signal peptide" evidence="3">
    <location>
        <begin position="1"/>
        <end position="19"/>
    </location>
</feature>
<accession>A0A9D4J7A5</accession>
<dbReference type="Proteomes" id="UP000828390">
    <property type="component" value="Unassembled WGS sequence"/>
</dbReference>
<evidence type="ECO:0000313" key="5">
    <source>
        <dbReference type="Proteomes" id="UP000828390"/>
    </source>
</evidence>
<keyword evidence="2" id="KW-0325">Glycoprotein</keyword>
<gene>
    <name evidence="4" type="ORF">DPMN_152357</name>
</gene>
<proteinExistence type="predicted"/>
<dbReference type="InterPro" id="IPR050975">
    <property type="entry name" value="Sleep_regulator"/>
</dbReference>